<dbReference type="SMART" id="SM00260">
    <property type="entry name" value="CheW"/>
    <property type="match status" value="1"/>
</dbReference>
<gene>
    <name evidence="2" type="ORF">GGE60_000519</name>
</gene>
<dbReference type="EMBL" id="JACIIG010000001">
    <property type="protein sequence ID" value="MBB4566431.1"/>
    <property type="molecule type" value="Genomic_DNA"/>
</dbReference>
<dbReference type="GO" id="GO:0006935">
    <property type="term" value="P:chemotaxis"/>
    <property type="evidence" value="ECO:0007669"/>
    <property type="project" value="InterPro"/>
</dbReference>
<dbReference type="GO" id="GO:0007165">
    <property type="term" value="P:signal transduction"/>
    <property type="evidence" value="ECO:0007669"/>
    <property type="project" value="InterPro"/>
</dbReference>
<dbReference type="Proteomes" id="UP000543836">
    <property type="component" value="Unassembled WGS sequence"/>
</dbReference>
<evidence type="ECO:0000259" key="1">
    <source>
        <dbReference type="PROSITE" id="PS50851"/>
    </source>
</evidence>
<evidence type="ECO:0000313" key="2">
    <source>
        <dbReference type="EMBL" id="MBB4566431.1"/>
    </source>
</evidence>
<organism evidence="2 3">
    <name type="scientific">Rhizobium leucaenae</name>
    <dbReference type="NCBI Taxonomy" id="29450"/>
    <lineage>
        <taxon>Bacteria</taxon>
        <taxon>Pseudomonadati</taxon>
        <taxon>Pseudomonadota</taxon>
        <taxon>Alphaproteobacteria</taxon>
        <taxon>Hyphomicrobiales</taxon>
        <taxon>Rhizobiaceae</taxon>
        <taxon>Rhizobium/Agrobacterium group</taxon>
        <taxon>Rhizobium</taxon>
    </lineage>
</organism>
<dbReference type="GO" id="GO:0005829">
    <property type="term" value="C:cytosol"/>
    <property type="evidence" value="ECO:0007669"/>
    <property type="project" value="TreeGrafter"/>
</dbReference>
<proteinExistence type="predicted"/>
<protein>
    <submittedName>
        <fullName evidence="2">Purine-binding chemotaxis protein CheW</fullName>
    </submittedName>
</protein>
<comment type="caution">
    <text evidence="2">The sequence shown here is derived from an EMBL/GenBank/DDBJ whole genome shotgun (WGS) entry which is preliminary data.</text>
</comment>
<reference evidence="2 3" key="1">
    <citation type="submission" date="2020-08" db="EMBL/GenBank/DDBJ databases">
        <title>Genomic Encyclopedia of Type Strains, Phase IV (KMG-V): Genome sequencing to study the core and pangenomes of soil and plant-associated prokaryotes.</title>
        <authorList>
            <person name="Whitman W."/>
        </authorList>
    </citation>
    <scope>NUCLEOTIDE SEQUENCE [LARGE SCALE GENOMIC DNA]</scope>
    <source>
        <strain evidence="2 3">SEMIA 492</strain>
    </source>
</reference>
<dbReference type="PANTHER" id="PTHR22617:SF23">
    <property type="entry name" value="CHEMOTAXIS PROTEIN CHEW"/>
    <property type="match status" value="1"/>
</dbReference>
<dbReference type="SUPFAM" id="SSF50341">
    <property type="entry name" value="CheW-like"/>
    <property type="match status" value="1"/>
</dbReference>
<dbReference type="AlphaFoldDB" id="A0A7W7EI58"/>
<dbReference type="Pfam" id="PF01584">
    <property type="entry name" value="CheW"/>
    <property type="match status" value="1"/>
</dbReference>
<dbReference type="PANTHER" id="PTHR22617">
    <property type="entry name" value="CHEMOTAXIS SENSOR HISTIDINE KINASE-RELATED"/>
    <property type="match status" value="1"/>
</dbReference>
<dbReference type="InterPro" id="IPR039315">
    <property type="entry name" value="CheW"/>
</dbReference>
<dbReference type="InterPro" id="IPR002545">
    <property type="entry name" value="CheW-lke_dom"/>
</dbReference>
<sequence>MTMATPALEAQFVTFSLGEEVFAVPVEVVREILDYAEAFKIPNGPDYLLGLRDVRGQGVPTIDLRLKLGLSKTVPTPHTRVLVLDIPMEAKVLTLGLVADRVFEVTPFRHDQIEAAPDIGVRWRSDYIAGVVRRENGFVVIVDLARLLSREDTVTLDPHRAGHAA</sequence>
<dbReference type="PROSITE" id="PS50851">
    <property type="entry name" value="CHEW"/>
    <property type="match status" value="1"/>
</dbReference>
<accession>A0A7W7EI58</accession>
<dbReference type="RefSeq" id="WP_028754616.1">
    <property type="nucleotide sequence ID" value="NZ_JACIIG010000001.1"/>
</dbReference>
<feature type="domain" description="CheW-like" evidence="1">
    <location>
        <begin position="9"/>
        <end position="153"/>
    </location>
</feature>
<dbReference type="InterPro" id="IPR036061">
    <property type="entry name" value="CheW-like_dom_sf"/>
</dbReference>
<evidence type="ECO:0000313" key="3">
    <source>
        <dbReference type="Proteomes" id="UP000543836"/>
    </source>
</evidence>
<dbReference type="Gene3D" id="2.30.30.40">
    <property type="entry name" value="SH3 Domains"/>
    <property type="match status" value="1"/>
</dbReference>
<keyword evidence="3" id="KW-1185">Reference proteome</keyword>
<name>A0A7W7EI58_9HYPH</name>
<dbReference type="Gene3D" id="2.40.50.180">
    <property type="entry name" value="CheA-289, Domain 4"/>
    <property type="match status" value="1"/>
</dbReference>